<sequence>MARLTFLAILAAQAVTIFAAPRPLARSIGTPSNEFITCTPADILPNGMPQTFLIDTTGVTAPDDADLYAVVISPTMSENFLVDTPVPHNTKAYNATNDMLIYGLTDNLAPGTYNTECYGVWWASEAPDGVWLKTTYFDIDFTGN</sequence>
<dbReference type="Proteomes" id="UP001215151">
    <property type="component" value="Unassembled WGS sequence"/>
</dbReference>
<gene>
    <name evidence="2" type="ORF">ONZ51_g7342</name>
</gene>
<feature type="chain" id="PRO_5041929455" evidence="1">
    <location>
        <begin position="20"/>
        <end position="144"/>
    </location>
</feature>
<accession>A0AAD7TRH0</accession>
<dbReference type="AlphaFoldDB" id="A0AAD7TRH0"/>
<organism evidence="2 3">
    <name type="scientific">Trametes cubensis</name>
    <dbReference type="NCBI Taxonomy" id="1111947"/>
    <lineage>
        <taxon>Eukaryota</taxon>
        <taxon>Fungi</taxon>
        <taxon>Dikarya</taxon>
        <taxon>Basidiomycota</taxon>
        <taxon>Agaricomycotina</taxon>
        <taxon>Agaricomycetes</taxon>
        <taxon>Polyporales</taxon>
        <taxon>Polyporaceae</taxon>
        <taxon>Trametes</taxon>
    </lineage>
</organism>
<keyword evidence="3" id="KW-1185">Reference proteome</keyword>
<proteinExistence type="predicted"/>
<evidence type="ECO:0000313" key="2">
    <source>
        <dbReference type="EMBL" id="KAJ8474238.1"/>
    </source>
</evidence>
<evidence type="ECO:0000313" key="3">
    <source>
        <dbReference type="Proteomes" id="UP001215151"/>
    </source>
</evidence>
<reference evidence="2" key="1">
    <citation type="submission" date="2022-11" db="EMBL/GenBank/DDBJ databases">
        <title>Genome Sequence of Cubamyces cubensis.</title>
        <authorList>
            <person name="Buettner E."/>
        </authorList>
    </citation>
    <scope>NUCLEOTIDE SEQUENCE</scope>
    <source>
        <strain evidence="2">MPL-01</strain>
    </source>
</reference>
<feature type="signal peptide" evidence="1">
    <location>
        <begin position="1"/>
        <end position="19"/>
    </location>
</feature>
<keyword evidence="1" id="KW-0732">Signal</keyword>
<evidence type="ECO:0000256" key="1">
    <source>
        <dbReference type="SAM" id="SignalP"/>
    </source>
</evidence>
<comment type="caution">
    <text evidence="2">The sequence shown here is derived from an EMBL/GenBank/DDBJ whole genome shotgun (WGS) entry which is preliminary data.</text>
</comment>
<name>A0AAD7TRH0_9APHY</name>
<dbReference type="EMBL" id="JAPEVG010000194">
    <property type="protein sequence ID" value="KAJ8474238.1"/>
    <property type="molecule type" value="Genomic_DNA"/>
</dbReference>
<protein>
    <submittedName>
        <fullName evidence="2">Uncharacterized protein</fullName>
    </submittedName>
</protein>